<dbReference type="AlphaFoldDB" id="A0A2M9CZ79"/>
<keyword evidence="5" id="KW-1185">Reference proteome</keyword>
<dbReference type="NCBIfam" id="NF002959">
    <property type="entry name" value="PRK03624.1"/>
    <property type="match status" value="1"/>
</dbReference>
<dbReference type="EMBL" id="PGFE01000001">
    <property type="protein sequence ID" value="PJJ77197.1"/>
    <property type="molecule type" value="Genomic_DNA"/>
</dbReference>
<comment type="caution">
    <text evidence="4">The sequence shown here is derived from an EMBL/GenBank/DDBJ whole genome shotgun (WGS) entry which is preliminary data.</text>
</comment>
<accession>A0A2M9CZ79</accession>
<dbReference type="Gene3D" id="3.40.630.30">
    <property type="match status" value="1"/>
</dbReference>
<evidence type="ECO:0000259" key="3">
    <source>
        <dbReference type="PROSITE" id="PS51186"/>
    </source>
</evidence>
<proteinExistence type="predicted"/>
<dbReference type="PROSITE" id="PS51186">
    <property type="entry name" value="GNAT"/>
    <property type="match status" value="1"/>
</dbReference>
<dbReference type="OrthoDB" id="1821130at2"/>
<reference evidence="4 5" key="1">
    <citation type="submission" date="2017-11" db="EMBL/GenBank/DDBJ databases">
        <title>Genomic Encyclopedia of Archaeal and Bacterial Type Strains, Phase II (KMG-II): From Individual Species to Whole Genera.</title>
        <authorList>
            <person name="Goeker M."/>
        </authorList>
    </citation>
    <scope>NUCLEOTIDE SEQUENCE [LARGE SCALE GENOMIC DNA]</scope>
    <source>
        <strain evidence="4 5">DSM 25478</strain>
    </source>
</reference>
<protein>
    <recommendedName>
        <fullName evidence="3">N-acetyltransferase domain-containing protein</fullName>
    </recommendedName>
</protein>
<sequence length="152" mass="16385">MSRSWSRPTSRADVVTFVEITDEDVAHVVALWQTCGLTRPWNDPHADVARARATSTSTVLVARGGDGVVASVMCGHDGHRGWMYYVAVDPTVQGQGLGRAAVEASERWLAAQGVRKARLMVRDTNARVLGFYAALGYADQECVVLGKDLAPA</sequence>
<dbReference type="InterPro" id="IPR016181">
    <property type="entry name" value="Acyl_CoA_acyltransferase"/>
</dbReference>
<evidence type="ECO:0000256" key="2">
    <source>
        <dbReference type="ARBA" id="ARBA00023315"/>
    </source>
</evidence>
<keyword evidence="2" id="KW-0012">Acyltransferase</keyword>
<dbReference type="Pfam" id="PF00583">
    <property type="entry name" value="Acetyltransf_1"/>
    <property type="match status" value="1"/>
</dbReference>
<keyword evidence="1" id="KW-0808">Transferase</keyword>
<dbReference type="SUPFAM" id="SSF55729">
    <property type="entry name" value="Acyl-CoA N-acyltransferases (Nat)"/>
    <property type="match status" value="1"/>
</dbReference>
<feature type="domain" description="N-acetyltransferase" evidence="3">
    <location>
        <begin position="15"/>
        <end position="152"/>
    </location>
</feature>
<dbReference type="CDD" id="cd04301">
    <property type="entry name" value="NAT_SF"/>
    <property type="match status" value="1"/>
</dbReference>
<dbReference type="GO" id="GO:0016747">
    <property type="term" value="F:acyltransferase activity, transferring groups other than amino-acyl groups"/>
    <property type="evidence" value="ECO:0007669"/>
    <property type="project" value="InterPro"/>
</dbReference>
<dbReference type="InterPro" id="IPR000182">
    <property type="entry name" value="GNAT_dom"/>
</dbReference>
<dbReference type="Proteomes" id="UP000231693">
    <property type="component" value="Unassembled WGS sequence"/>
</dbReference>
<organism evidence="4 5">
    <name type="scientific">Sediminihabitans luteus</name>
    <dbReference type="NCBI Taxonomy" id="1138585"/>
    <lineage>
        <taxon>Bacteria</taxon>
        <taxon>Bacillati</taxon>
        <taxon>Actinomycetota</taxon>
        <taxon>Actinomycetes</taxon>
        <taxon>Micrococcales</taxon>
        <taxon>Cellulomonadaceae</taxon>
        <taxon>Sediminihabitans</taxon>
    </lineage>
</organism>
<dbReference type="PANTHER" id="PTHR43072:SF51">
    <property type="entry name" value="ABC SUPERFAMILY TRANSPORT PROTEIN"/>
    <property type="match status" value="1"/>
</dbReference>
<gene>
    <name evidence="4" type="ORF">CLV28_0411</name>
</gene>
<evidence type="ECO:0000313" key="4">
    <source>
        <dbReference type="EMBL" id="PJJ77197.1"/>
    </source>
</evidence>
<evidence type="ECO:0000313" key="5">
    <source>
        <dbReference type="Proteomes" id="UP000231693"/>
    </source>
</evidence>
<dbReference type="PANTHER" id="PTHR43072">
    <property type="entry name" value="N-ACETYLTRANSFERASE"/>
    <property type="match status" value="1"/>
</dbReference>
<evidence type="ECO:0000256" key="1">
    <source>
        <dbReference type="ARBA" id="ARBA00022679"/>
    </source>
</evidence>
<name>A0A2M9CZ79_9CELL</name>